<dbReference type="InterPro" id="IPR043502">
    <property type="entry name" value="DNA/RNA_pol_sf"/>
</dbReference>
<dbReference type="PANTHER" id="PTHR11076">
    <property type="entry name" value="DNA REPAIR POLYMERASE UMUC / TRANSFERASE FAMILY MEMBER"/>
    <property type="match status" value="1"/>
</dbReference>
<keyword evidence="4" id="KW-0234">DNA repair</keyword>
<dbReference type="Gene3D" id="3.30.70.270">
    <property type="match status" value="1"/>
</dbReference>
<dbReference type="Pfam" id="PF11799">
    <property type="entry name" value="IMS_C"/>
    <property type="match status" value="1"/>
</dbReference>
<dbReference type="AlphaFoldDB" id="A0A380MIS4"/>
<evidence type="ECO:0000256" key="2">
    <source>
        <dbReference type="ARBA" id="ARBA00022763"/>
    </source>
</evidence>
<keyword evidence="5" id="KW-0742">SOS response</keyword>
<dbReference type="EMBL" id="UHIA01000002">
    <property type="protein sequence ID" value="SUO90263.1"/>
    <property type="molecule type" value="Genomic_DNA"/>
</dbReference>
<dbReference type="GO" id="GO:0003684">
    <property type="term" value="F:damaged DNA binding"/>
    <property type="evidence" value="ECO:0007669"/>
    <property type="project" value="InterPro"/>
</dbReference>
<evidence type="ECO:0000313" key="8">
    <source>
        <dbReference type="Proteomes" id="UP000254575"/>
    </source>
</evidence>
<gene>
    <name evidence="7" type="primary">umuC</name>
    <name evidence="7" type="ORF">NCTC10717_00051</name>
</gene>
<dbReference type="InterPro" id="IPR001126">
    <property type="entry name" value="UmuC"/>
</dbReference>
<dbReference type="NCBIfam" id="NF002955">
    <property type="entry name" value="PRK03609.1"/>
    <property type="match status" value="1"/>
</dbReference>
<dbReference type="GO" id="GO:0042276">
    <property type="term" value="P:error-prone translesion synthesis"/>
    <property type="evidence" value="ECO:0007669"/>
    <property type="project" value="TreeGrafter"/>
</dbReference>
<dbReference type="InterPro" id="IPR050116">
    <property type="entry name" value="DNA_polymerase-Y"/>
</dbReference>
<accession>A0A380MIS4</accession>
<dbReference type="OrthoDB" id="9808813at2"/>
<dbReference type="PANTHER" id="PTHR11076:SF34">
    <property type="entry name" value="PROTEIN UMUC"/>
    <property type="match status" value="1"/>
</dbReference>
<keyword evidence="3" id="KW-0741">SOS mutagenesis</keyword>
<dbReference type="Gene3D" id="3.30.1490.100">
    <property type="entry name" value="DNA polymerase, Y-family, little finger domain"/>
    <property type="match status" value="1"/>
</dbReference>
<dbReference type="InterPro" id="IPR017961">
    <property type="entry name" value="DNA_pol_Y-fam_little_finger"/>
</dbReference>
<dbReference type="SUPFAM" id="SSF56672">
    <property type="entry name" value="DNA/RNA polymerases"/>
    <property type="match status" value="1"/>
</dbReference>
<evidence type="ECO:0000256" key="1">
    <source>
        <dbReference type="ARBA" id="ARBA00010945"/>
    </source>
</evidence>
<evidence type="ECO:0000313" key="7">
    <source>
        <dbReference type="EMBL" id="SUO90263.1"/>
    </source>
</evidence>
<protein>
    <submittedName>
        <fullName evidence="7">DNA polymerase V subunit UmuC</fullName>
    </submittedName>
</protein>
<evidence type="ECO:0000256" key="4">
    <source>
        <dbReference type="ARBA" id="ARBA00023204"/>
    </source>
</evidence>
<dbReference type="CDD" id="cd01700">
    <property type="entry name" value="PolY_Pol_V_umuC"/>
    <property type="match status" value="1"/>
</dbReference>
<dbReference type="Gene3D" id="1.10.150.20">
    <property type="entry name" value="5' to 3' exonuclease, C-terminal subdomain"/>
    <property type="match status" value="1"/>
</dbReference>
<dbReference type="RefSeq" id="WP_115217387.1">
    <property type="nucleotide sequence ID" value="NZ_UHIA01000002.1"/>
</dbReference>
<dbReference type="GO" id="GO:0003887">
    <property type="term" value="F:DNA-directed DNA polymerase activity"/>
    <property type="evidence" value="ECO:0007669"/>
    <property type="project" value="TreeGrafter"/>
</dbReference>
<dbReference type="InterPro" id="IPR025188">
    <property type="entry name" value="DUF4113"/>
</dbReference>
<dbReference type="Pfam" id="PF13438">
    <property type="entry name" value="DUF4113"/>
    <property type="match status" value="1"/>
</dbReference>
<dbReference type="PROSITE" id="PS50173">
    <property type="entry name" value="UMUC"/>
    <property type="match status" value="1"/>
</dbReference>
<dbReference type="Gene3D" id="3.40.1170.60">
    <property type="match status" value="1"/>
</dbReference>
<feature type="domain" description="UmuC" evidence="6">
    <location>
        <begin position="2"/>
        <end position="186"/>
    </location>
</feature>
<dbReference type="InterPro" id="IPR036775">
    <property type="entry name" value="DNA_pol_Y-fam_lit_finger_sf"/>
</dbReference>
<dbReference type="GO" id="GO:0009432">
    <property type="term" value="P:SOS response"/>
    <property type="evidence" value="ECO:0007669"/>
    <property type="project" value="UniProtKB-KW"/>
</dbReference>
<evidence type="ECO:0000256" key="5">
    <source>
        <dbReference type="ARBA" id="ARBA00023236"/>
    </source>
</evidence>
<proteinExistence type="inferred from homology"/>
<sequence>MYALIDANSFYASCEQIFRPDLRGRAVVVLSNNDGCIIARNAEAKKLGIRMGEPYFKCRDYLTHHQVQIFSNNYALYADLSNRMMRTIKQFAPMIEVYSIDECFAYLGGMDTKNLENLGKTWRATIRQWTGLTCGIGFGPTKTLAKLANHAAKEYPATGGVVDLSDPARQRRLMSLVPIEEVWGVGHRLAKRLRDMGIHRALDLADADSDLIRKKFSVVLQRTVWELNGRSCLGIEEVAPPKQQIICSRSFGQKITSIQDLSEAVAEYTARAAEKLRHERQYCRLLTVFAQSSRYIDQPYSAHRSIDLYDYTADTRDLVAAALSLLPQIYQEGMAFAKAGVILQDFSCGQRQASLFNSSHIRNDMNLMRTIDSINHKQRHSIYLAAQGLKQPWRMRHSNLSPAYTTRWKDLPECR</sequence>
<dbReference type="Proteomes" id="UP000254575">
    <property type="component" value="Unassembled WGS sequence"/>
</dbReference>
<keyword evidence="2" id="KW-0227">DNA damage</keyword>
<name>A0A380MIS4_9GAMM</name>
<reference evidence="7 8" key="1">
    <citation type="submission" date="2018-06" db="EMBL/GenBank/DDBJ databases">
        <authorList>
            <consortium name="Pathogen Informatics"/>
            <person name="Doyle S."/>
        </authorList>
    </citation>
    <scope>NUCLEOTIDE SEQUENCE [LARGE SCALE GENOMIC DNA]</scope>
    <source>
        <strain evidence="7 8">NCTC10717</strain>
    </source>
</reference>
<dbReference type="InterPro" id="IPR043128">
    <property type="entry name" value="Rev_trsase/Diguanyl_cyclase"/>
</dbReference>
<dbReference type="GO" id="GO:0006281">
    <property type="term" value="P:DNA repair"/>
    <property type="evidence" value="ECO:0007669"/>
    <property type="project" value="UniProtKB-KW"/>
</dbReference>
<evidence type="ECO:0000259" key="6">
    <source>
        <dbReference type="PROSITE" id="PS50173"/>
    </source>
</evidence>
<dbReference type="GO" id="GO:0005829">
    <property type="term" value="C:cytosol"/>
    <property type="evidence" value="ECO:0007669"/>
    <property type="project" value="TreeGrafter"/>
</dbReference>
<keyword evidence="8" id="KW-1185">Reference proteome</keyword>
<organism evidence="7 8">
    <name type="scientific">Suttonella indologenes</name>
    <dbReference type="NCBI Taxonomy" id="13276"/>
    <lineage>
        <taxon>Bacteria</taxon>
        <taxon>Pseudomonadati</taxon>
        <taxon>Pseudomonadota</taxon>
        <taxon>Gammaproteobacteria</taxon>
        <taxon>Cardiobacteriales</taxon>
        <taxon>Cardiobacteriaceae</taxon>
        <taxon>Suttonella</taxon>
    </lineage>
</organism>
<comment type="similarity">
    <text evidence="1">Belongs to the DNA polymerase type-Y family.</text>
</comment>
<dbReference type="Pfam" id="PF00817">
    <property type="entry name" value="IMS"/>
    <property type="match status" value="1"/>
</dbReference>
<evidence type="ECO:0000256" key="3">
    <source>
        <dbReference type="ARBA" id="ARBA00023199"/>
    </source>
</evidence>